<dbReference type="Proteomes" id="UP001178507">
    <property type="component" value="Unassembled WGS sequence"/>
</dbReference>
<name>A0AA36HUS8_9DINO</name>
<keyword evidence="1" id="KW-0472">Membrane</keyword>
<feature type="transmembrane region" description="Helical" evidence="1">
    <location>
        <begin position="91"/>
        <end position="112"/>
    </location>
</feature>
<evidence type="ECO:0000256" key="1">
    <source>
        <dbReference type="SAM" id="Phobius"/>
    </source>
</evidence>
<accession>A0AA36HUS8</accession>
<evidence type="ECO:0000313" key="3">
    <source>
        <dbReference type="Proteomes" id="UP001178507"/>
    </source>
</evidence>
<protein>
    <submittedName>
        <fullName evidence="2">Uncharacterized protein</fullName>
    </submittedName>
</protein>
<proteinExistence type="predicted"/>
<comment type="caution">
    <text evidence="2">The sequence shown here is derived from an EMBL/GenBank/DDBJ whole genome shotgun (WGS) entry which is preliminary data.</text>
</comment>
<sequence>EEEVWGRILGEWLSRMQPAGPEYLRATTAGRALFLGRAFIFRKERTHAADKADFRHSFRTKNITCFWSHSWRTRAWRKTALLLLWYNHLPANVVAALGGLATCVLCCCDLLPGNLRQPMMGPPGMVPMGAWCLCTATLLFYSVLFLWRSQASVWVDALCIHQSDKKLKAAGMLSLGACLSQSDSLLVLWDSSWIQRLWCVFELAAFLKRHGNHAGHRVAILPLFLLVMYINHLSVVAMMLASLITPSDAPLVTSLSSLCVVFILSFVVELLVFNYYRKLQDVTSQIQDFRLQRATCYCCDHNHPTDQPCDRLALVECIRLWFGSEEAFEQCVSSTVAGALKDKLGQFPVPIWLLLSSSAGWAWGFMDCIAAQVRVGGYLV</sequence>
<keyword evidence="1" id="KW-0812">Transmembrane</keyword>
<keyword evidence="1" id="KW-1133">Transmembrane helix</keyword>
<dbReference type="AlphaFoldDB" id="A0AA36HUS8"/>
<dbReference type="EMBL" id="CAUJNA010000293">
    <property type="protein sequence ID" value="CAJ1375022.1"/>
    <property type="molecule type" value="Genomic_DNA"/>
</dbReference>
<feature type="transmembrane region" description="Helical" evidence="1">
    <location>
        <begin position="255"/>
        <end position="276"/>
    </location>
</feature>
<organism evidence="2 3">
    <name type="scientific">Effrenium voratum</name>
    <dbReference type="NCBI Taxonomy" id="2562239"/>
    <lineage>
        <taxon>Eukaryota</taxon>
        <taxon>Sar</taxon>
        <taxon>Alveolata</taxon>
        <taxon>Dinophyceae</taxon>
        <taxon>Suessiales</taxon>
        <taxon>Symbiodiniaceae</taxon>
        <taxon>Effrenium</taxon>
    </lineage>
</organism>
<feature type="transmembrane region" description="Helical" evidence="1">
    <location>
        <begin position="124"/>
        <end position="147"/>
    </location>
</feature>
<feature type="transmembrane region" description="Helical" evidence="1">
    <location>
        <begin position="219"/>
        <end position="243"/>
    </location>
</feature>
<feature type="non-terminal residue" evidence="2">
    <location>
        <position position="380"/>
    </location>
</feature>
<keyword evidence="3" id="KW-1185">Reference proteome</keyword>
<evidence type="ECO:0000313" key="2">
    <source>
        <dbReference type="EMBL" id="CAJ1375022.1"/>
    </source>
</evidence>
<gene>
    <name evidence="2" type="ORF">EVOR1521_LOCUS4403</name>
</gene>
<reference evidence="2" key="1">
    <citation type="submission" date="2023-08" db="EMBL/GenBank/DDBJ databases">
        <authorList>
            <person name="Chen Y."/>
            <person name="Shah S."/>
            <person name="Dougan E. K."/>
            <person name="Thang M."/>
            <person name="Chan C."/>
        </authorList>
    </citation>
    <scope>NUCLEOTIDE SEQUENCE</scope>
</reference>